<gene>
    <name evidence="3" type="ORF">LTR84_001939</name>
</gene>
<dbReference type="GeneID" id="89970155"/>
<feature type="domain" description="BRCT" evidence="2">
    <location>
        <begin position="347"/>
        <end position="422"/>
    </location>
</feature>
<feature type="domain" description="BRCT" evidence="2">
    <location>
        <begin position="629"/>
        <end position="688"/>
    </location>
</feature>
<dbReference type="RefSeq" id="XP_064707102.1">
    <property type="nucleotide sequence ID" value="XM_064845557.1"/>
</dbReference>
<dbReference type="PANTHER" id="PTHR47667:SF1">
    <property type="entry name" value="REGULATOR OF TY1 TRANSPOSITION PROTEIN 107"/>
    <property type="match status" value="1"/>
</dbReference>
<dbReference type="SMART" id="SM00292">
    <property type="entry name" value="BRCT"/>
    <property type="match status" value="4"/>
</dbReference>
<evidence type="ECO:0000259" key="2">
    <source>
        <dbReference type="PROSITE" id="PS50172"/>
    </source>
</evidence>
<dbReference type="InterPro" id="IPR036420">
    <property type="entry name" value="BRCT_dom_sf"/>
</dbReference>
<proteinExistence type="predicted"/>
<feature type="region of interest" description="Disordered" evidence="1">
    <location>
        <begin position="473"/>
        <end position="532"/>
    </location>
</feature>
<dbReference type="CDD" id="cd18437">
    <property type="entry name" value="BRCT_BRC1_like_rpt3"/>
    <property type="match status" value="1"/>
</dbReference>
<dbReference type="CDD" id="cd18436">
    <property type="entry name" value="BRCT_BRC1_like_rpt2"/>
    <property type="match status" value="1"/>
</dbReference>
<feature type="region of interest" description="Disordered" evidence="1">
    <location>
        <begin position="557"/>
        <end position="602"/>
    </location>
</feature>
<feature type="domain" description="BRCT" evidence="2">
    <location>
        <begin position="140"/>
        <end position="203"/>
    </location>
</feature>
<dbReference type="CDD" id="cd17743">
    <property type="entry name" value="BRCT_BRC1_like_rpt5"/>
    <property type="match status" value="1"/>
</dbReference>
<organism evidence="3 4">
    <name type="scientific">Exophiala bonariae</name>
    <dbReference type="NCBI Taxonomy" id="1690606"/>
    <lineage>
        <taxon>Eukaryota</taxon>
        <taxon>Fungi</taxon>
        <taxon>Dikarya</taxon>
        <taxon>Ascomycota</taxon>
        <taxon>Pezizomycotina</taxon>
        <taxon>Eurotiomycetes</taxon>
        <taxon>Chaetothyriomycetidae</taxon>
        <taxon>Chaetothyriales</taxon>
        <taxon>Herpotrichiellaceae</taxon>
        <taxon>Exophiala</taxon>
    </lineage>
</organism>
<dbReference type="SUPFAM" id="SSF52113">
    <property type="entry name" value="BRCT domain"/>
    <property type="match status" value="5"/>
</dbReference>
<dbReference type="GO" id="GO:1990683">
    <property type="term" value="P:DNA double-strand break attachment to nuclear envelope"/>
    <property type="evidence" value="ECO:0007669"/>
    <property type="project" value="TreeGrafter"/>
</dbReference>
<dbReference type="InterPro" id="IPR053036">
    <property type="entry name" value="CellCycle_DNARepair_Reg"/>
</dbReference>
<comment type="caution">
    <text evidence="3">The sequence shown here is derived from an EMBL/GenBank/DDBJ whole genome shotgun (WGS) entry which is preliminary data.</text>
</comment>
<sequence length="835" mass="92847">MDVQEPSMATAPLKQAGLFAQCSFAIIRNADLSNEDAEVTAKELRLHDGAVIIDNYPDEALDIAGLTHVISPTYDFPDYNICSDAMIPVVKPTWVQHSLARSKLLNPRQYSPDPRLFLSDITACVSALPEGDADAIAGGVLAMGGLFSAKLTGLTTHIIAVDYDSESCVMARNRNMQVKIVLPHWVDDCLKLGRKIDEHPYTLPSPEIFNPPLDKAPGAKRKTLVEGATHYDPSNKMPSPGAPRKLERVFKKKTVMLANDLGISQYLRGILDGMITTSGGKLTDSVAKANMYICKYREGHDYKVASKSGKDVGNLAWLYYLITFDQWTSPTRRLLHYPITKEGIAGFSGLKISLSNYSGEARTYLENLITAAGAECTKTLKQDNTHLITAHGLSEKCAAAKDWCIPIVNHLWIEESYAKWKMQSVTEGRYVHFPARTNLSDIVGSTQLDRSILEQNFFQDSDIEMADAPVSGPMRQVNQNATKGARGRQRSSDAGMNDAEKFRTPAPSKFAAMGKENVTPSTNNSRKSKDVASARLHDLTGDMLLYEKERKRVGGVVYGGRRKNDEERVQPNRKRSVSEASEDEITEDSEAKRTKRSNPAPQIHLMISGYNKWVGHPKVEDNDKKRLRGYGILTTVDAKKATHLAAPHIVRTQKFVTALAYAPMVLSTTFIDSCLDADELLDPKDFLLDDKENEKKLGFKLKVSRERAKTNHNQLLKGISIYCAESIHGGFDTFKTIVDANGGQCMLWRNRKNTIVPSTRAGSEDNTDSEDNVVFLLSDKKKENQSLWERFKEMAHNSRKTPRIISPDWLLESAMSQELRDPGPYDNESGSGQRA</sequence>
<keyword evidence="4" id="KW-1185">Reference proteome</keyword>
<evidence type="ECO:0000313" key="4">
    <source>
        <dbReference type="Proteomes" id="UP001358417"/>
    </source>
</evidence>
<protein>
    <recommendedName>
        <fullName evidence="2">BRCT domain-containing protein</fullName>
    </recommendedName>
</protein>
<dbReference type="Pfam" id="PF12738">
    <property type="entry name" value="PTCB-BRCT"/>
    <property type="match status" value="2"/>
</dbReference>
<dbReference type="FunFam" id="3.40.50.10190:FF:000048">
    <property type="entry name" value="DNA repair protein Rtt107"/>
    <property type="match status" value="1"/>
</dbReference>
<dbReference type="GO" id="GO:0006302">
    <property type="term" value="P:double-strand break repair"/>
    <property type="evidence" value="ECO:0007669"/>
    <property type="project" value="TreeGrafter"/>
</dbReference>
<reference evidence="3 4" key="1">
    <citation type="submission" date="2023-08" db="EMBL/GenBank/DDBJ databases">
        <title>Black Yeasts Isolated from many extreme environments.</title>
        <authorList>
            <person name="Coleine C."/>
            <person name="Stajich J.E."/>
            <person name="Selbmann L."/>
        </authorList>
    </citation>
    <scope>NUCLEOTIDE SEQUENCE [LARGE SCALE GENOMIC DNA]</scope>
    <source>
        <strain evidence="3 4">CCFEE 5792</strain>
    </source>
</reference>
<accession>A0AAV9NGI0</accession>
<dbReference type="Pfam" id="PF16770">
    <property type="entry name" value="RTT107_BRCT_5"/>
    <property type="match status" value="1"/>
</dbReference>
<name>A0AAV9NGI0_9EURO</name>
<feature type="domain" description="BRCT" evidence="2">
    <location>
        <begin position="245"/>
        <end position="335"/>
    </location>
</feature>
<dbReference type="GO" id="GO:0035361">
    <property type="term" value="C:Cul8-RING ubiquitin ligase complex"/>
    <property type="evidence" value="ECO:0007669"/>
    <property type="project" value="TreeGrafter"/>
</dbReference>
<dbReference type="PANTHER" id="PTHR47667">
    <property type="entry name" value="REGULATOR OF TY1 TRANSPOSITION PROTEIN 107"/>
    <property type="match status" value="1"/>
</dbReference>
<dbReference type="InterPro" id="IPR001357">
    <property type="entry name" value="BRCT_dom"/>
</dbReference>
<dbReference type="Proteomes" id="UP001358417">
    <property type="component" value="Unassembled WGS sequence"/>
</dbReference>
<dbReference type="Gene3D" id="3.40.50.10190">
    <property type="entry name" value="BRCT domain"/>
    <property type="match status" value="5"/>
</dbReference>
<feature type="region of interest" description="Disordered" evidence="1">
    <location>
        <begin position="816"/>
        <end position="835"/>
    </location>
</feature>
<evidence type="ECO:0000313" key="3">
    <source>
        <dbReference type="EMBL" id="KAK5053977.1"/>
    </source>
</evidence>
<evidence type="ECO:0000256" key="1">
    <source>
        <dbReference type="SAM" id="MobiDB-lite"/>
    </source>
</evidence>
<dbReference type="GO" id="GO:0005634">
    <property type="term" value="C:nucleus"/>
    <property type="evidence" value="ECO:0007669"/>
    <property type="project" value="TreeGrafter"/>
</dbReference>
<dbReference type="EMBL" id="JAVRRD010000011">
    <property type="protein sequence ID" value="KAK5053977.1"/>
    <property type="molecule type" value="Genomic_DNA"/>
</dbReference>
<feature type="domain" description="BRCT" evidence="2">
    <location>
        <begin position="14"/>
        <end position="112"/>
    </location>
</feature>
<dbReference type="AlphaFoldDB" id="A0AAV9NGI0"/>
<dbReference type="PROSITE" id="PS50172">
    <property type="entry name" value="BRCT"/>
    <property type="match status" value="5"/>
</dbReference>